<keyword evidence="3" id="KW-1185">Reference proteome</keyword>
<feature type="region of interest" description="Disordered" evidence="1">
    <location>
        <begin position="134"/>
        <end position="159"/>
    </location>
</feature>
<feature type="compositionally biased region" description="Basic and acidic residues" evidence="1">
    <location>
        <begin position="134"/>
        <end position="150"/>
    </location>
</feature>
<feature type="region of interest" description="Disordered" evidence="1">
    <location>
        <begin position="25"/>
        <end position="53"/>
    </location>
</feature>
<gene>
    <name evidence="2" type="ORF">ALC57_02253</name>
</gene>
<dbReference type="Proteomes" id="UP000078492">
    <property type="component" value="Unassembled WGS sequence"/>
</dbReference>
<feature type="compositionally biased region" description="Polar residues" evidence="1">
    <location>
        <begin position="180"/>
        <end position="193"/>
    </location>
</feature>
<dbReference type="AlphaFoldDB" id="A0A151JP63"/>
<dbReference type="EMBL" id="KQ978796">
    <property type="protein sequence ID" value="KYN28328.1"/>
    <property type="molecule type" value="Genomic_DNA"/>
</dbReference>
<feature type="region of interest" description="Disordered" evidence="1">
    <location>
        <begin position="180"/>
        <end position="200"/>
    </location>
</feature>
<protein>
    <submittedName>
        <fullName evidence="2">Uncharacterized protein</fullName>
    </submittedName>
</protein>
<feature type="compositionally biased region" description="Polar residues" evidence="1">
    <location>
        <begin position="33"/>
        <end position="43"/>
    </location>
</feature>
<reference evidence="2 3" key="1">
    <citation type="submission" date="2015-09" db="EMBL/GenBank/DDBJ databases">
        <title>Trachymyrmex cornetzi WGS genome.</title>
        <authorList>
            <person name="Nygaard S."/>
            <person name="Hu H."/>
            <person name="Boomsma J."/>
            <person name="Zhang G."/>
        </authorList>
    </citation>
    <scope>NUCLEOTIDE SEQUENCE [LARGE SCALE GENOMIC DNA]</scope>
    <source>
        <strain evidence="2">Tcor2-1</strain>
        <tissue evidence="2">Whole body</tissue>
    </source>
</reference>
<evidence type="ECO:0000313" key="2">
    <source>
        <dbReference type="EMBL" id="KYN28328.1"/>
    </source>
</evidence>
<accession>A0A151JP63</accession>
<proteinExistence type="predicted"/>
<evidence type="ECO:0000256" key="1">
    <source>
        <dbReference type="SAM" id="MobiDB-lite"/>
    </source>
</evidence>
<evidence type="ECO:0000313" key="3">
    <source>
        <dbReference type="Proteomes" id="UP000078492"/>
    </source>
</evidence>
<dbReference type="STRING" id="471704.A0A151JP63"/>
<organism evidence="2 3">
    <name type="scientific">Trachymyrmex cornetzi</name>
    <dbReference type="NCBI Taxonomy" id="471704"/>
    <lineage>
        <taxon>Eukaryota</taxon>
        <taxon>Metazoa</taxon>
        <taxon>Ecdysozoa</taxon>
        <taxon>Arthropoda</taxon>
        <taxon>Hexapoda</taxon>
        <taxon>Insecta</taxon>
        <taxon>Pterygota</taxon>
        <taxon>Neoptera</taxon>
        <taxon>Endopterygota</taxon>
        <taxon>Hymenoptera</taxon>
        <taxon>Apocrita</taxon>
        <taxon>Aculeata</taxon>
        <taxon>Formicoidea</taxon>
        <taxon>Formicidae</taxon>
        <taxon>Myrmicinae</taxon>
        <taxon>Trachymyrmex</taxon>
    </lineage>
</organism>
<sequence>MPRKRALRKSNPWWTDELTKLKKEVSRKRKIIQGSNRPKSQSQRTEEEAGRISALRQEYQESLRHYNRAIRRTKYESWKNFVTECGNEKPWGFVYKQQANKLRTEKVISTLRRGANFTKTAKETAQWLLDTHVPEDLSHEDTQNQGEARKPGKNSARNARFPILYEDGIGYSDQNVQQWQSTRHGLSRSQSFKNIGKRNP</sequence>
<name>A0A151JP63_9HYME</name>